<name>A0A9D5CQK1_9LILI</name>
<feature type="repeat" description="PPR" evidence="2">
    <location>
        <begin position="121"/>
        <end position="155"/>
    </location>
</feature>
<accession>A0A9D5CQK1</accession>
<dbReference type="GO" id="GO:0003723">
    <property type="term" value="F:RNA binding"/>
    <property type="evidence" value="ECO:0007669"/>
    <property type="project" value="InterPro"/>
</dbReference>
<keyword evidence="1" id="KW-0677">Repeat</keyword>
<evidence type="ECO:0000313" key="3">
    <source>
        <dbReference type="EMBL" id="KAJ0977144.1"/>
    </source>
</evidence>
<dbReference type="AlphaFoldDB" id="A0A9D5CQK1"/>
<dbReference type="OrthoDB" id="1900964at2759"/>
<dbReference type="Gene3D" id="1.25.40.10">
    <property type="entry name" value="Tetratricopeptide repeat domain"/>
    <property type="match status" value="1"/>
</dbReference>
<evidence type="ECO:0000256" key="2">
    <source>
        <dbReference type="PROSITE-ProRule" id="PRU00708"/>
    </source>
</evidence>
<gene>
    <name evidence="3" type="ORF">J5N97_012618</name>
</gene>
<dbReference type="PANTHER" id="PTHR47594">
    <property type="entry name" value="PPR CONTAINING PLANT-LIKE PROTEIN"/>
    <property type="match status" value="1"/>
</dbReference>
<dbReference type="Pfam" id="PF01535">
    <property type="entry name" value="PPR"/>
    <property type="match status" value="1"/>
</dbReference>
<keyword evidence="4" id="KW-1185">Reference proteome</keyword>
<dbReference type="InterPro" id="IPR002885">
    <property type="entry name" value="PPR_rpt"/>
</dbReference>
<evidence type="ECO:0000256" key="1">
    <source>
        <dbReference type="ARBA" id="ARBA00022737"/>
    </source>
</evidence>
<organism evidence="3 4">
    <name type="scientific">Dioscorea zingiberensis</name>
    <dbReference type="NCBI Taxonomy" id="325984"/>
    <lineage>
        <taxon>Eukaryota</taxon>
        <taxon>Viridiplantae</taxon>
        <taxon>Streptophyta</taxon>
        <taxon>Embryophyta</taxon>
        <taxon>Tracheophyta</taxon>
        <taxon>Spermatophyta</taxon>
        <taxon>Magnoliopsida</taxon>
        <taxon>Liliopsida</taxon>
        <taxon>Dioscoreales</taxon>
        <taxon>Dioscoreaceae</taxon>
        <taxon>Dioscorea</taxon>
    </lineage>
</organism>
<dbReference type="InterPro" id="IPR044190">
    <property type="entry name" value="THA8-like"/>
</dbReference>
<reference evidence="3" key="1">
    <citation type="submission" date="2021-03" db="EMBL/GenBank/DDBJ databases">
        <authorList>
            <person name="Li Z."/>
            <person name="Yang C."/>
        </authorList>
    </citation>
    <scope>NUCLEOTIDE SEQUENCE</scope>
    <source>
        <strain evidence="3">Dzin_1.0</strain>
        <tissue evidence="3">Leaf</tissue>
    </source>
</reference>
<reference evidence="3" key="2">
    <citation type="journal article" date="2022" name="Hortic Res">
        <title>The genome of Dioscorea zingiberensis sheds light on the biosynthesis, origin and evolution of the medicinally important diosgenin saponins.</title>
        <authorList>
            <person name="Li Y."/>
            <person name="Tan C."/>
            <person name="Li Z."/>
            <person name="Guo J."/>
            <person name="Li S."/>
            <person name="Chen X."/>
            <person name="Wang C."/>
            <person name="Dai X."/>
            <person name="Yang H."/>
            <person name="Song W."/>
            <person name="Hou L."/>
            <person name="Xu J."/>
            <person name="Tong Z."/>
            <person name="Xu A."/>
            <person name="Yuan X."/>
            <person name="Wang W."/>
            <person name="Yang Q."/>
            <person name="Chen L."/>
            <person name="Sun Z."/>
            <person name="Wang K."/>
            <person name="Pan B."/>
            <person name="Chen J."/>
            <person name="Bao Y."/>
            <person name="Liu F."/>
            <person name="Qi X."/>
            <person name="Gang D.R."/>
            <person name="Wen J."/>
            <person name="Li J."/>
        </authorList>
    </citation>
    <scope>NUCLEOTIDE SEQUENCE</scope>
    <source>
        <strain evidence="3">Dzin_1.0</strain>
    </source>
</reference>
<dbReference type="EMBL" id="JAGGNH010000003">
    <property type="protein sequence ID" value="KAJ0977144.1"/>
    <property type="molecule type" value="Genomic_DNA"/>
</dbReference>
<feature type="repeat" description="PPR" evidence="2">
    <location>
        <begin position="156"/>
        <end position="190"/>
    </location>
</feature>
<dbReference type="InterPro" id="IPR011990">
    <property type="entry name" value="TPR-like_helical_dom_sf"/>
</dbReference>
<dbReference type="PANTHER" id="PTHR47594:SF5">
    <property type="entry name" value="PENTACOTRIPEPTIDE-REPEAT REGION OF PRORP DOMAIN-CONTAINING PROTEIN"/>
    <property type="match status" value="1"/>
</dbReference>
<dbReference type="GO" id="GO:0000373">
    <property type="term" value="P:Group II intron splicing"/>
    <property type="evidence" value="ECO:0007669"/>
    <property type="project" value="InterPro"/>
</dbReference>
<dbReference type="Pfam" id="PF13041">
    <property type="entry name" value="PPR_2"/>
    <property type="match status" value="1"/>
</dbReference>
<dbReference type="GO" id="GO:0009658">
    <property type="term" value="P:chloroplast organization"/>
    <property type="evidence" value="ECO:0007669"/>
    <property type="project" value="InterPro"/>
</dbReference>
<dbReference type="Proteomes" id="UP001085076">
    <property type="component" value="Miscellaneous, Linkage group lg03"/>
</dbReference>
<protein>
    <recommendedName>
        <fullName evidence="5">Pentatricopeptide repeat-containing protein</fullName>
    </recommendedName>
</protein>
<dbReference type="NCBIfam" id="TIGR00756">
    <property type="entry name" value="PPR"/>
    <property type="match status" value="2"/>
</dbReference>
<sequence length="245" mass="28042">MAASLQRLPLLLRFNPKAPTFRHESLPRLPSKVLCGLRGGPKKPLWRGRILSTEAIQAVQALKLAKSSSTPSLDQVFQSRIGRLLKADLISVLAELRRQDEWELALQVFGFIQKEVWYKPDLSLYSDMIMMLGKKKMIESAEQLFSEIEKEGLKPDTRTYTEMIGAFLQVGMVEKAMDLYKSMKDAGCNPDKLTLVILIRNLEQAGEEDLASSVRRDCEKYIDYPEKFLKEVDTKFPKRRSFKVV</sequence>
<proteinExistence type="predicted"/>
<evidence type="ECO:0008006" key="5">
    <source>
        <dbReference type="Google" id="ProtNLM"/>
    </source>
</evidence>
<dbReference type="PROSITE" id="PS51375">
    <property type="entry name" value="PPR"/>
    <property type="match status" value="2"/>
</dbReference>
<evidence type="ECO:0000313" key="4">
    <source>
        <dbReference type="Proteomes" id="UP001085076"/>
    </source>
</evidence>
<comment type="caution">
    <text evidence="3">The sequence shown here is derived from an EMBL/GenBank/DDBJ whole genome shotgun (WGS) entry which is preliminary data.</text>
</comment>